<keyword evidence="3" id="KW-0731">Sigma factor</keyword>
<dbReference type="Proteomes" id="UP000053859">
    <property type="component" value="Unassembled WGS sequence"/>
</dbReference>
<name>A0A0K8PXY9_STRAJ</name>
<keyword evidence="6" id="KW-0472">Membrane</keyword>
<feature type="domain" description="RNA polymerase sigma factor 70 region 4 type 2" evidence="7">
    <location>
        <begin position="9"/>
        <end position="42"/>
    </location>
</feature>
<accession>A0A0K8PXY9</accession>
<dbReference type="CDD" id="cd06171">
    <property type="entry name" value="Sigma70_r4"/>
    <property type="match status" value="1"/>
</dbReference>
<dbReference type="InterPro" id="IPR036388">
    <property type="entry name" value="WH-like_DNA-bd_sf"/>
</dbReference>
<comment type="similarity">
    <text evidence="1">Belongs to the sigma-70 factor family. ECF subfamily.</text>
</comment>
<keyword evidence="9" id="KW-1185">Reference proteome</keyword>
<keyword evidence="6" id="KW-0812">Transmembrane</keyword>
<evidence type="ECO:0000259" key="7">
    <source>
        <dbReference type="Pfam" id="PF08281"/>
    </source>
</evidence>
<evidence type="ECO:0000256" key="2">
    <source>
        <dbReference type="ARBA" id="ARBA00023015"/>
    </source>
</evidence>
<evidence type="ECO:0000313" key="9">
    <source>
        <dbReference type="Proteomes" id="UP000053859"/>
    </source>
</evidence>
<dbReference type="GO" id="GO:0006352">
    <property type="term" value="P:DNA-templated transcription initiation"/>
    <property type="evidence" value="ECO:0007669"/>
    <property type="project" value="InterPro"/>
</dbReference>
<dbReference type="PATRIC" id="fig|146537.3.peg.7843"/>
<dbReference type="AlphaFoldDB" id="A0A0K8PXY9"/>
<dbReference type="InterPro" id="IPR013249">
    <property type="entry name" value="RNA_pol_sigma70_r4_t2"/>
</dbReference>
<evidence type="ECO:0000256" key="6">
    <source>
        <dbReference type="SAM" id="Phobius"/>
    </source>
</evidence>
<feature type="transmembrane region" description="Helical" evidence="6">
    <location>
        <begin position="125"/>
        <end position="143"/>
    </location>
</feature>
<reference evidence="8" key="1">
    <citation type="journal article" date="2015" name="Genome Announc.">
        <title>Draft Genome Sequence of Thiostrepton-Producing Streptomyces azureus ATCC 14921.</title>
        <authorList>
            <person name="Sakihara K."/>
            <person name="Maeda J."/>
            <person name="Tashiro K."/>
            <person name="Fujino Y."/>
            <person name="Kuhara S."/>
            <person name="Ohshima T."/>
            <person name="Ogata S."/>
            <person name="Doi K."/>
        </authorList>
    </citation>
    <scope>NUCLEOTIDE SEQUENCE [LARGE SCALE GENOMIC DNA]</scope>
    <source>
        <strain evidence="8">ATCC14921</strain>
    </source>
</reference>
<dbReference type="EMBL" id="DF968456">
    <property type="protein sequence ID" value="GAP52573.1"/>
    <property type="molecule type" value="Genomic_DNA"/>
</dbReference>
<dbReference type="GO" id="GO:0003677">
    <property type="term" value="F:DNA binding"/>
    <property type="evidence" value="ECO:0007669"/>
    <property type="project" value="InterPro"/>
</dbReference>
<dbReference type="InterPro" id="IPR013324">
    <property type="entry name" value="RNA_pol_sigma_r3/r4-like"/>
</dbReference>
<feature type="region of interest" description="Disordered" evidence="5">
    <location>
        <begin position="146"/>
        <end position="172"/>
    </location>
</feature>
<feature type="region of interest" description="Disordered" evidence="5">
    <location>
        <begin position="212"/>
        <end position="254"/>
    </location>
</feature>
<keyword evidence="2" id="KW-0805">Transcription regulation</keyword>
<keyword evidence="4" id="KW-0804">Transcription</keyword>
<dbReference type="Gene3D" id="1.10.10.10">
    <property type="entry name" value="Winged helix-like DNA-binding domain superfamily/Winged helix DNA-binding domain"/>
    <property type="match status" value="1"/>
</dbReference>
<protein>
    <recommendedName>
        <fullName evidence="7">RNA polymerase sigma factor 70 region 4 type 2 domain-containing protein</fullName>
    </recommendedName>
</protein>
<dbReference type="GO" id="GO:0016987">
    <property type="term" value="F:sigma factor activity"/>
    <property type="evidence" value="ECO:0007669"/>
    <property type="project" value="UniProtKB-KW"/>
</dbReference>
<proteinExistence type="inferred from homology"/>
<evidence type="ECO:0000256" key="1">
    <source>
        <dbReference type="ARBA" id="ARBA00010641"/>
    </source>
</evidence>
<evidence type="ECO:0000313" key="8">
    <source>
        <dbReference type="EMBL" id="GAP52573.1"/>
    </source>
</evidence>
<organism evidence="8 9">
    <name type="scientific">Streptomyces azureus</name>
    <dbReference type="NCBI Taxonomy" id="146537"/>
    <lineage>
        <taxon>Bacteria</taxon>
        <taxon>Bacillati</taxon>
        <taxon>Actinomycetota</taxon>
        <taxon>Actinomycetes</taxon>
        <taxon>Kitasatosporales</taxon>
        <taxon>Streptomycetaceae</taxon>
        <taxon>Streptomyces</taxon>
    </lineage>
</organism>
<dbReference type="SUPFAM" id="SSF88659">
    <property type="entry name" value="Sigma3 and sigma4 domains of RNA polymerase sigma factors"/>
    <property type="match status" value="1"/>
</dbReference>
<feature type="non-terminal residue" evidence="8">
    <location>
        <position position="1"/>
    </location>
</feature>
<keyword evidence="6" id="KW-1133">Transmembrane helix</keyword>
<feature type="compositionally biased region" description="Basic residues" evidence="5">
    <location>
        <begin position="223"/>
        <end position="237"/>
    </location>
</feature>
<gene>
    <name evidence="8" type="ORF">SAZU_7450</name>
</gene>
<evidence type="ECO:0000256" key="4">
    <source>
        <dbReference type="ARBA" id="ARBA00023163"/>
    </source>
</evidence>
<dbReference type="Pfam" id="PF08281">
    <property type="entry name" value="Sigma70_r4_2"/>
    <property type="match status" value="1"/>
</dbReference>
<sequence length="254" mass="27924">RRVMRGAPARLTARQRTVLVLRYFEDLPEAEVARILGCSAGTPYGPPSIAPWPGCVPSRPGWPPWARPPRNSGRPVTTRPWRCASERRRTRARRAVRPGRGEAAAAPGFADRVLAVRRRHRTRRLASAAAAAVVAVAVAMPMLDSGKQDVRPSGGGEQTGFTARPDQSPPRDLIATGRVTLAAYCTSRNAEQSADRAASERTYWMLNPEMKKDEEVREGRPVVVRHHRPRAGGRRRPGTGPARPAHQAALPRER</sequence>
<evidence type="ECO:0000256" key="3">
    <source>
        <dbReference type="ARBA" id="ARBA00023082"/>
    </source>
</evidence>
<evidence type="ECO:0000256" key="5">
    <source>
        <dbReference type="SAM" id="MobiDB-lite"/>
    </source>
</evidence>